<dbReference type="Proteomes" id="UP000483362">
    <property type="component" value="Unassembled WGS sequence"/>
</dbReference>
<feature type="transmembrane region" description="Helical" evidence="8">
    <location>
        <begin position="161"/>
        <end position="183"/>
    </location>
</feature>
<dbReference type="EMBL" id="VULT01000016">
    <property type="protein sequence ID" value="MSS18107.1"/>
    <property type="molecule type" value="Genomic_DNA"/>
</dbReference>
<feature type="transmembrane region" description="Helical" evidence="8">
    <location>
        <begin position="203"/>
        <end position="225"/>
    </location>
</feature>
<reference evidence="9 10" key="1">
    <citation type="submission" date="2019-08" db="EMBL/GenBank/DDBJ databases">
        <title>In-depth cultivation of the pig gut microbiome towards novel bacterial diversity and tailored functional studies.</title>
        <authorList>
            <person name="Wylensek D."/>
            <person name="Hitch T.C.A."/>
            <person name="Clavel T."/>
        </authorList>
    </citation>
    <scope>NUCLEOTIDE SEQUENCE [LARGE SCALE GENOMIC DNA]</scope>
    <source>
        <strain evidence="9 10">Oil-RF-744-WCA-WT-10</strain>
    </source>
</reference>
<evidence type="ECO:0000256" key="2">
    <source>
        <dbReference type="ARBA" id="ARBA00007935"/>
    </source>
</evidence>
<name>A0A6L5XE97_9BACT</name>
<keyword evidence="5 8" id="KW-0812">Transmembrane</keyword>
<accession>A0A6L5XE97</accession>
<evidence type="ECO:0000313" key="9">
    <source>
        <dbReference type="EMBL" id="MSS18107.1"/>
    </source>
</evidence>
<evidence type="ECO:0000256" key="8">
    <source>
        <dbReference type="SAM" id="Phobius"/>
    </source>
</evidence>
<dbReference type="GO" id="GO:0033214">
    <property type="term" value="P:siderophore-iron import into cell"/>
    <property type="evidence" value="ECO:0007669"/>
    <property type="project" value="TreeGrafter"/>
</dbReference>
<dbReference type="AlphaFoldDB" id="A0A6L5XE97"/>
<dbReference type="RefSeq" id="WP_154327051.1">
    <property type="nucleotide sequence ID" value="NZ_CP045696.1"/>
</dbReference>
<feature type="transmembrane region" description="Helical" evidence="8">
    <location>
        <begin position="318"/>
        <end position="338"/>
    </location>
</feature>
<dbReference type="PANTHER" id="PTHR30472:SF41">
    <property type="entry name" value="TRANSPORT SYSTEM PERMEASE PROTEIN"/>
    <property type="match status" value="1"/>
</dbReference>
<evidence type="ECO:0000256" key="1">
    <source>
        <dbReference type="ARBA" id="ARBA00004651"/>
    </source>
</evidence>
<evidence type="ECO:0000256" key="7">
    <source>
        <dbReference type="ARBA" id="ARBA00023136"/>
    </source>
</evidence>
<feature type="transmembrane region" description="Helical" evidence="8">
    <location>
        <begin position="252"/>
        <end position="281"/>
    </location>
</feature>
<keyword evidence="6 8" id="KW-1133">Transmembrane helix</keyword>
<feature type="transmembrane region" description="Helical" evidence="8">
    <location>
        <begin position="96"/>
        <end position="115"/>
    </location>
</feature>
<keyword evidence="7 8" id="KW-0472">Membrane</keyword>
<organism evidence="9 10">
    <name type="scientific">Sodaliphilus pleomorphus</name>
    <dbReference type="NCBI Taxonomy" id="2606626"/>
    <lineage>
        <taxon>Bacteria</taxon>
        <taxon>Pseudomonadati</taxon>
        <taxon>Bacteroidota</taxon>
        <taxon>Bacteroidia</taxon>
        <taxon>Bacteroidales</taxon>
        <taxon>Muribaculaceae</taxon>
        <taxon>Sodaliphilus</taxon>
    </lineage>
</organism>
<dbReference type="PANTHER" id="PTHR30472">
    <property type="entry name" value="FERRIC ENTEROBACTIN TRANSPORT SYSTEM PERMEASE PROTEIN"/>
    <property type="match status" value="1"/>
</dbReference>
<evidence type="ECO:0000256" key="3">
    <source>
        <dbReference type="ARBA" id="ARBA00022448"/>
    </source>
</evidence>
<feature type="transmembrane region" description="Helical" evidence="8">
    <location>
        <begin position="67"/>
        <end position="84"/>
    </location>
</feature>
<keyword evidence="4" id="KW-1003">Cell membrane</keyword>
<evidence type="ECO:0000256" key="4">
    <source>
        <dbReference type="ARBA" id="ARBA00022475"/>
    </source>
</evidence>
<sequence length="347" mass="35323">MHKLHSSHRYTLAVCGLALLLLALAAACLLVGSVDIDAGAVLSILSGHGSGNEAWDVIVVQSRVPTIATAALAGAALSVSGLLLQTTFNNPLAGPSILGVSTGAGLGVAIVMLAMGGTMGGLLGETAAGYVATLVGALLGAGAVLALLVAFSAVVHSDTMLLIIGILVSYLASSVISLLNSLASEQGVHSYVTWGFGNFSGVALSQLPVYASVVLAGLAASMLMVKPLNAMLLGARYAQNLGVNTHRVRIELLLITGVLTAVVTAFCGPIGFLGLVVPHLARLMLSTSNHSRLLPVTILAGADTALLCALLSTGFGHVIPLNAITPIIGVPVIIYILLNRRKIQYFN</sequence>
<dbReference type="GO" id="GO:0005886">
    <property type="term" value="C:plasma membrane"/>
    <property type="evidence" value="ECO:0007669"/>
    <property type="project" value="UniProtKB-SubCell"/>
</dbReference>
<keyword evidence="10" id="KW-1185">Reference proteome</keyword>
<dbReference type="Gene3D" id="1.10.3470.10">
    <property type="entry name" value="ABC transporter involved in vitamin B12 uptake, BtuC"/>
    <property type="match status" value="1"/>
</dbReference>
<evidence type="ECO:0000256" key="6">
    <source>
        <dbReference type="ARBA" id="ARBA00022989"/>
    </source>
</evidence>
<dbReference type="GO" id="GO:0022857">
    <property type="term" value="F:transmembrane transporter activity"/>
    <property type="evidence" value="ECO:0007669"/>
    <property type="project" value="InterPro"/>
</dbReference>
<comment type="caution">
    <text evidence="9">The sequence shown here is derived from an EMBL/GenBank/DDBJ whole genome shotgun (WGS) entry which is preliminary data.</text>
</comment>
<dbReference type="Pfam" id="PF01032">
    <property type="entry name" value="FecCD"/>
    <property type="match status" value="1"/>
</dbReference>
<protein>
    <submittedName>
        <fullName evidence="9">Iron ABC transporter permease</fullName>
    </submittedName>
</protein>
<gene>
    <name evidence="9" type="ORF">FYJ29_10115</name>
</gene>
<keyword evidence="3" id="KW-0813">Transport</keyword>
<dbReference type="InterPro" id="IPR037294">
    <property type="entry name" value="ABC_BtuC-like"/>
</dbReference>
<dbReference type="InterPro" id="IPR000522">
    <property type="entry name" value="ABC_transptr_permease_BtuC"/>
</dbReference>
<comment type="subcellular location">
    <subcellularLocation>
        <location evidence="1">Cell membrane</location>
        <topology evidence="1">Multi-pass membrane protein</topology>
    </subcellularLocation>
</comment>
<evidence type="ECO:0000313" key="10">
    <source>
        <dbReference type="Proteomes" id="UP000483362"/>
    </source>
</evidence>
<feature type="transmembrane region" description="Helical" evidence="8">
    <location>
        <begin position="127"/>
        <end position="154"/>
    </location>
</feature>
<dbReference type="CDD" id="cd06550">
    <property type="entry name" value="TM_ABC_iron-siderophores_like"/>
    <property type="match status" value="1"/>
</dbReference>
<dbReference type="SUPFAM" id="SSF81345">
    <property type="entry name" value="ABC transporter involved in vitamin B12 uptake, BtuC"/>
    <property type="match status" value="1"/>
</dbReference>
<comment type="similarity">
    <text evidence="2">Belongs to the binding-protein-dependent transport system permease family. FecCD subfamily.</text>
</comment>
<dbReference type="PROSITE" id="PS51257">
    <property type="entry name" value="PROKAR_LIPOPROTEIN"/>
    <property type="match status" value="1"/>
</dbReference>
<proteinExistence type="inferred from homology"/>
<evidence type="ECO:0000256" key="5">
    <source>
        <dbReference type="ARBA" id="ARBA00022692"/>
    </source>
</evidence>